<evidence type="ECO:0000313" key="4">
    <source>
        <dbReference type="Proteomes" id="UP001500657"/>
    </source>
</evidence>
<dbReference type="SFLD" id="SFLDG00358">
    <property type="entry name" value="Main_(cytGST)"/>
    <property type="match status" value="1"/>
</dbReference>
<feature type="domain" description="GST N-terminal" evidence="1">
    <location>
        <begin position="6"/>
        <end position="88"/>
    </location>
</feature>
<dbReference type="InterPro" id="IPR004045">
    <property type="entry name" value="Glutathione_S-Trfase_N"/>
</dbReference>
<dbReference type="SUPFAM" id="SSF52833">
    <property type="entry name" value="Thioredoxin-like"/>
    <property type="match status" value="1"/>
</dbReference>
<reference evidence="4" key="1">
    <citation type="journal article" date="2019" name="Int. J. Syst. Evol. Microbiol.">
        <title>The Global Catalogue of Microorganisms (GCM) 10K type strain sequencing project: providing services to taxonomists for standard genome sequencing and annotation.</title>
        <authorList>
            <consortium name="The Broad Institute Genomics Platform"/>
            <consortium name="The Broad Institute Genome Sequencing Center for Infectious Disease"/>
            <person name="Wu L."/>
            <person name="Ma J."/>
        </authorList>
    </citation>
    <scope>NUCLEOTIDE SEQUENCE [LARGE SCALE GENOMIC DNA]</scope>
    <source>
        <strain evidence="4">JCM 16242</strain>
    </source>
</reference>
<accession>A0ABP3E2X8</accession>
<dbReference type="PROSITE" id="PS50405">
    <property type="entry name" value="GST_CTER"/>
    <property type="match status" value="1"/>
</dbReference>
<dbReference type="InterPro" id="IPR036249">
    <property type="entry name" value="Thioredoxin-like_sf"/>
</dbReference>
<evidence type="ECO:0000259" key="2">
    <source>
        <dbReference type="PROSITE" id="PS50405"/>
    </source>
</evidence>
<evidence type="ECO:0000259" key="1">
    <source>
        <dbReference type="PROSITE" id="PS50404"/>
    </source>
</evidence>
<dbReference type="SUPFAM" id="SSF47616">
    <property type="entry name" value="GST C-terminal domain-like"/>
    <property type="match status" value="1"/>
</dbReference>
<dbReference type="EMBL" id="BAAAFO010000002">
    <property type="protein sequence ID" value="GAA0250302.1"/>
    <property type="molecule type" value="Genomic_DNA"/>
</dbReference>
<keyword evidence="4" id="KW-1185">Reference proteome</keyword>
<dbReference type="SFLD" id="SFLDG01150">
    <property type="entry name" value="Main.1:_Beta-like"/>
    <property type="match status" value="1"/>
</dbReference>
<dbReference type="Gene3D" id="1.20.1050.10">
    <property type="match status" value="1"/>
</dbReference>
<comment type="caution">
    <text evidence="3">The sequence shown here is derived from an EMBL/GenBank/DDBJ whole genome shotgun (WGS) entry which is preliminary data.</text>
</comment>
<dbReference type="InterPro" id="IPR010987">
    <property type="entry name" value="Glutathione-S-Trfase_C-like"/>
</dbReference>
<dbReference type="CDD" id="cd03046">
    <property type="entry name" value="GST_N_GTT1_like"/>
    <property type="match status" value="1"/>
</dbReference>
<dbReference type="PANTHER" id="PTHR44051:SF9">
    <property type="entry name" value="GLUTATHIONE S-TRANSFERASE 1"/>
    <property type="match status" value="1"/>
</dbReference>
<organism evidence="3 4">
    <name type="scientific">Rhodanobacter caeni</name>
    <dbReference type="NCBI Taxonomy" id="657654"/>
    <lineage>
        <taxon>Bacteria</taxon>
        <taxon>Pseudomonadati</taxon>
        <taxon>Pseudomonadota</taxon>
        <taxon>Gammaproteobacteria</taxon>
        <taxon>Lysobacterales</taxon>
        <taxon>Rhodanobacteraceae</taxon>
        <taxon>Rhodanobacter</taxon>
    </lineage>
</organism>
<feature type="domain" description="GST C-terminal" evidence="2">
    <location>
        <begin position="94"/>
        <end position="229"/>
    </location>
</feature>
<dbReference type="Proteomes" id="UP001500657">
    <property type="component" value="Unassembled WGS sequence"/>
</dbReference>
<dbReference type="Pfam" id="PF13410">
    <property type="entry name" value="GST_C_2"/>
    <property type="match status" value="1"/>
</dbReference>
<dbReference type="SFLD" id="SFLDS00019">
    <property type="entry name" value="Glutathione_Transferase_(cytos"/>
    <property type="match status" value="1"/>
</dbReference>
<protein>
    <submittedName>
        <fullName evidence="3">Glutathione S-transferase</fullName>
    </submittedName>
</protein>
<dbReference type="PANTHER" id="PTHR44051">
    <property type="entry name" value="GLUTATHIONE S-TRANSFERASE-RELATED"/>
    <property type="match status" value="1"/>
</dbReference>
<proteinExistence type="predicted"/>
<gene>
    <name evidence="3" type="ORF">GCM10009126_14690</name>
</gene>
<sequence length="229" mass="25985">MDTRFPTMITVHHLNNSRSQRILWLLEELGVPYEIKRYQRDPKTLQAPPELRAVHPLGKAPVITDGALTLAESGAIVEYLADRYGAGMLIPAHGTPERLRCNYWLHYAEGSAMPPLLLKLVFQRMEHAPMPFLARPIGKGIARKVQRDFVDPQLATHLDYLESQLRNSDWFGGAAFSVADIQLSFPLEAFAARGGLDDRYPRLRTFLQRIHSRPAYQRALQRGGEYLLG</sequence>
<dbReference type="CDD" id="cd03189">
    <property type="entry name" value="GST_C_GTT1_like"/>
    <property type="match status" value="1"/>
</dbReference>
<dbReference type="InterPro" id="IPR036282">
    <property type="entry name" value="Glutathione-S-Trfase_C_sf"/>
</dbReference>
<evidence type="ECO:0000313" key="3">
    <source>
        <dbReference type="EMBL" id="GAA0250302.1"/>
    </source>
</evidence>
<dbReference type="Gene3D" id="3.40.30.10">
    <property type="entry name" value="Glutaredoxin"/>
    <property type="match status" value="1"/>
</dbReference>
<name>A0ABP3E2X8_9GAMM</name>
<dbReference type="Pfam" id="PF02798">
    <property type="entry name" value="GST_N"/>
    <property type="match status" value="1"/>
</dbReference>
<dbReference type="InterPro" id="IPR040079">
    <property type="entry name" value="Glutathione_S-Trfase"/>
</dbReference>
<dbReference type="PROSITE" id="PS50404">
    <property type="entry name" value="GST_NTER"/>
    <property type="match status" value="1"/>
</dbReference>